<evidence type="ECO:0000256" key="6">
    <source>
        <dbReference type="ARBA" id="ARBA00022679"/>
    </source>
</evidence>
<evidence type="ECO:0000256" key="7">
    <source>
        <dbReference type="ARBA" id="ARBA00023126"/>
    </source>
</evidence>
<evidence type="ECO:0000313" key="10">
    <source>
        <dbReference type="EMBL" id="CAB4776588.1"/>
    </source>
</evidence>
<accession>A0A6J6W0I8</accession>
<dbReference type="SUPFAM" id="SSF51569">
    <property type="entry name" value="Aldolase"/>
    <property type="match status" value="1"/>
</dbReference>
<dbReference type="GO" id="GO:0005737">
    <property type="term" value="C:cytoplasm"/>
    <property type="evidence" value="ECO:0007669"/>
    <property type="project" value="UniProtKB-SubCell"/>
</dbReference>
<comment type="subcellular location">
    <subcellularLocation>
        <location evidence="2">Cytoplasm</location>
    </subcellularLocation>
</comment>
<dbReference type="HAMAP" id="MF_00493">
    <property type="entry name" value="Transaldolase_2"/>
    <property type="match status" value="1"/>
</dbReference>
<dbReference type="GO" id="GO:0006098">
    <property type="term" value="P:pentose-phosphate shunt"/>
    <property type="evidence" value="ECO:0007669"/>
    <property type="project" value="UniProtKB-UniPathway"/>
</dbReference>
<evidence type="ECO:0000256" key="1">
    <source>
        <dbReference type="ARBA" id="ARBA00003518"/>
    </source>
</evidence>
<dbReference type="CDD" id="cd00955">
    <property type="entry name" value="Transaldolase_like"/>
    <property type="match status" value="1"/>
</dbReference>
<comment type="function">
    <text evidence="1">Transaldolase is important for the balance of metabolites in the pentose-phosphate pathway.</text>
</comment>
<dbReference type="Pfam" id="PF00923">
    <property type="entry name" value="TAL_FSA"/>
    <property type="match status" value="1"/>
</dbReference>
<keyword evidence="6" id="KW-0808">Transferase</keyword>
<dbReference type="InterPro" id="IPR004732">
    <property type="entry name" value="Transaldolase_2"/>
</dbReference>
<dbReference type="EMBL" id="CAFAAB010000014">
    <property type="protein sequence ID" value="CAB4776588.1"/>
    <property type="molecule type" value="Genomic_DNA"/>
</dbReference>
<dbReference type="NCBIfam" id="NF002881">
    <property type="entry name" value="PRK03343.1"/>
    <property type="match status" value="1"/>
</dbReference>
<dbReference type="PANTHER" id="PTHR10683:SF31">
    <property type="entry name" value="TRANSALDOLASE"/>
    <property type="match status" value="1"/>
</dbReference>
<dbReference type="Gene3D" id="3.20.20.70">
    <property type="entry name" value="Aldolase class I"/>
    <property type="match status" value="1"/>
</dbReference>
<dbReference type="InterPro" id="IPR001585">
    <property type="entry name" value="TAL/FSA"/>
</dbReference>
<evidence type="ECO:0000256" key="9">
    <source>
        <dbReference type="ARBA" id="ARBA00048810"/>
    </source>
</evidence>
<comment type="catalytic activity">
    <reaction evidence="9">
        <text>D-sedoheptulose 7-phosphate + D-glyceraldehyde 3-phosphate = D-erythrose 4-phosphate + beta-D-fructose 6-phosphate</text>
        <dbReference type="Rhea" id="RHEA:17053"/>
        <dbReference type="ChEBI" id="CHEBI:16897"/>
        <dbReference type="ChEBI" id="CHEBI:57483"/>
        <dbReference type="ChEBI" id="CHEBI:57634"/>
        <dbReference type="ChEBI" id="CHEBI:59776"/>
        <dbReference type="EC" id="2.2.1.2"/>
    </reaction>
</comment>
<proteinExistence type="inferred from homology"/>
<evidence type="ECO:0000256" key="8">
    <source>
        <dbReference type="ARBA" id="ARBA00023270"/>
    </source>
</evidence>
<dbReference type="UniPathway" id="UPA00115"/>
<dbReference type="AlphaFoldDB" id="A0A6J6W0I8"/>
<dbReference type="PANTHER" id="PTHR10683">
    <property type="entry name" value="TRANSALDOLASE"/>
    <property type="match status" value="1"/>
</dbReference>
<protein>
    <submittedName>
        <fullName evidence="10">Unannotated protein</fullName>
    </submittedName>
</protein>
<sequence length="370" mass="39708">MTKLDALYLEYGQSAWVDNIRRDWLNDGTLQHLVDRGVRGVTSNPSIFAKAVASTDAYDALIASLSATDPEVAFEQLAVEDVRDACAILRPVYDASLRSQSSGERRSLDGYVSLEVSPRLAHDTDGTIAAAKRLAATLSTSPNLMIKIPATKAGLPAISAVLALGINVNVTLIFSLERYSEVLDAFVEGIERAHAAGIDVSKIASVASFFISRVDTAIDPMLPEGSQLRGVAAVAQAARAYDIFQVRTATPRFRGILELGAQVQRPLWASTSTKNPAYSDLLYVDTLVASDTVNTLPDPTLEAYADHGDANKSQLLADTARHELGNKLDQLADAGIDLAAVTQRLEDEGVAAFISSYDELLSTVTQKLRS</sequence>
<keyword evidence="8" id="KW-0704">Schiff base</keyword>
<dbReference type="PROSITE" id="PS00958">
    <property type="entry name" value="TRANSALDOLASE_2"/>
    <property type="match status" value="1"/>
</dbReference>
<dbReference type="GO" id="GO:0004801">
    <property type="term" value="F:transaldolase activity"/>
    <property type="evidence" value="ECO:0007669"/>
    <property type="project" value="UniProtKB-EC"/>
</dbReference>
<reference evidence="10" key="1">
    <citation type="submission" date="2020-05" db="EMBL/GenBank/DDBJ databases">
        <authorList>
            <person name="Chiriac C."/>
            <person name="Salcher M."/>
            <person name="Ghai R."/>
            <person name="Kavagutti S V."/>
        </authorList>
    </citation>
    <scope>NUCLEOTIDE SEQUENCE</scope>
</reference>
<evidence type="ECO:0000256" key="4">
    <source>
        <dbReference type="ARBA" id="ARBA00008426"/>
    </source>
</evidence>
<keyword evidence="7" id="KW-0570">Pentose shunt</keyword>
<comment type="pathway">
    <text evidence="3">Carbohydrate degradation; pentose phosphate pathway.</text>
</comment>
<dbReference type="GO" id="GO:0005975">
    <property type="term" value="P:carbohydrate metabolic process"/>
    <property type="evidence" value="ECO:0007669"/>
    <property type="project" value="InterPro"/>
</dbReference>
<keyword evidence="5" id="KW-0963">Cytoplasm</keyword>
<dbReference type="PROSITE" id="PS01054">
    <property type="entry name" value="TRANSALDOLASE_1"/>
    <property type="match status" value="1"/>
</dbReference>
<evidence type="ECO:0000256" key="3">
    <source>
        <dbReference type="ARBA" id="ARBA00004959"/>
    </source>
</evidence>
<gene>
    <name evidence="10" type="ORF">UFOPK2958_00235</name>
</gene>
<dbReference type="NCBIfam" id="TIGR00876">
    <property type="entry name" value="tal_mycobact"/>
    <property type="match status" value="1"/>
</dbReference>
<organism evidence="10">
    <name type="scientific">freshwater metagenome</name>
    <dbReference type="NCBI Taxonomy" id="449393"/>
    <lineage>
        <taxon>unclassified sequences</taxon>
        <taxon>metagenomes</taxon>
        <taxon>ecological metagenomes</taxon>
    </lineage>
</organism>
<comment type="similarity">
    <text evidence="4">Belongs to the transaldolase family. Type 2 subfamily.</text>
</comment>
<dbReference type="PIRSF" id="PIRSF036915">
    <property type="entry name" value="Trnald_Bac_Plnt"/>
    <property type="match status" value="1"/>
</dbReference>
<evidence type="ECO:0000256" key="5">
    <source>
        <dbReference type="ARBA" id="ARBA00022490"/>
    </source>
</evidence>
<name>A0A6J6W0I8_9ZZZZ</name>
<evidence type="ECO:0000256" key="2">
    <source>
        <dbReference type="ARBA" id="ARBA00004496"/>
    </source>
</evidence>
<dbReference type="InterPro" id="IPR013785">
    <property type="entry name" value="Aldolase_TIM"/>
</dbReference>
<dbReference type="InterPro" id="IPR018225">
    <property type="entry name" value="Transaldolase_AS"/>
</dbReference>